<organism evidence="2 3">
    <name type="scientific">Triticum turgidum subsp. durum</name>
    <name type="common">Durum wheat</name>
    <name type="synonym">Triticum durum</name>
    <dbReference type="NCBI Taxonomy" id="4567"/>
    <lineage>
        <taxon>Eukaryota</taxon>
        <taxon>Viridiplantae</taxon>
        <taxon>Streptophyta</taxon>
        <taxon>Embryophyta</taxon>
        <taxon>Tracheophyta</taxon>
        <taxon>Spermatophyta</taxon>
        <taxon>Magnoliopsida</taxon>
        <taxon>Liliopsida</taxon>
        <taxon>Poales</taxon>
        <taxon>Poaceae</taxon>
        <taxon>BOP clade</taxon>
        <taxon>Pooideae</taxon>
        <taxon>Triticodae</taxon>
        <taxon>Triticeae</taxon>
        <taxon>Triticinae</taxon>
        <taxon>Triticum</taxon>
    </lineage>
</organism>
<evidence type="ECO:0000313" key="2">
    <source>
        <dbReference type="EMBL" id="VAH78252.1"/>
    </source>
</evidence>
<proteinExistence type="predicted"/>
<dbReference type="AlphaFoldDB" id="A0A9R1QJG6"/>
<feature type="compositionally biased region" description="Polar residues" evidence="1">
    <location>
        <begin position="46"/>
        <end position="57"/>
    </location>
</feature>
<protein>
    <submittedName>
        <fullName evidence="2">Uncharacterized protein</fullName>
    </submittedName>
</protein>
<dbReference type="Proteomes" id="UP000324705">
    <property type="component" value="Chromosome 3B"/>
</dbReference>
<dbReference type="EMBL" id="LT934116">
    <property type="protein sequence ID" value="VAH78252.1"/>
    <property type="molecule type" value="Genomic_DNA"/>
</dbReference>
<sequence>MDVVKLDGIEVTTELPQERPKAPSLKRPRKAQLGVAGKRPKPPINPSLSKMQQMEQGPTCSTVCSATSTAEDQSSASIWTVASLKIEIRRVLGSIGLTLMKVLPLLR</sequence>
<evidence type="ECO:0000256" key="1">
    <source>
        <dbReference type="SAM" id="MobiDB-lite"/>
    </source>
</evidence>
<accession>A0A9R1QJG6</accession>
<reference evidence="2 3" key="1">
    <citation type="submission" date="2017-09" db="EMBL/GenBank/DDBJ databases">
        <authorList>
            <consortium name="International Durum Wheat Genome Sequencing Consortium (IDWGSC)"/>
            <person name="Milanesi L."/>
        </authorList>
    </citation>
    <scope>NUCLEOTIDE SEQUENCE [LARGE SCALE GENOMIC DNA]</scope>
    <source>
        <strain evidence="3">cv. Svevo</strain>
    </source>
</reference>
<name>A0A9R1QJG6_TRITD</name>
<feature type="region of interest" description="Disordered" evidence="1">
    <location>
        <begin position="14"/>
        <end position="57"/>
    </location>
</feature>
<dbReference type="Gramene" id="TRITD3Bv1G144330.5">
    <property type="protein sequence ID" value="TRITD3Bv1G144330.5"/>
    <property type="gene ID" value="TRITD3Bv1G144330"/>
</dbReference>
<evidence type="ECO:0000313" key="3">
    <source>
        <dbReference type="Proteomes" id="UP000324705"/>
    </source>
</evidence>
<gene>
    <name evidence="2" type="ORF">TRITD_3Bv1G144330</name>
</gene>
<keyword evidence="3" id="KW-1185">Reference proteome</keyword>